<keyword evidence="1" id="KW-0863">Zinc-finger</keyword>
<keyword evidence="1" id="KW-0862">Zinc</keyword>
<gene>
    <name evidence="5" type="ORF">G7Y89_g14243</name>
</gene>
<dbReference type="Gene3D" id="3.30.40.10">
    <property type="entry name" value="Zinc/RING finger domain, C3HC4 (zinc finger)"/>
    <property type="match status" value="1"/>
</dbReference>
<dbReference type="InterPro" id="IPR043129">
    <property type="entry name" value="ATPase_NBD"/>
</dbReference>
<proteinExistence type="inferred from homology"/>
<dbReference type="PANTHER" id="PTHR11937">
    <property type="entry name" value="ACTIN"/>
    <property type="match status" value="1"/>
</dbReference>
<feature type="region of interest" description="Disordered" evidence="3">
    <location>
        <begin position="319"/>
        <end position="356"/>
    </location>
</feature>
<protein>
    <recommendedName>
        <fullName evidence="4">RING-type domain-containing protein</fullName>
    </recommendedName>
</protein>
<dbReference type="Pfam" id="PF00022">
    <property type="entry name" value="Actin"/>
    <property type="match status" value="2"/>
</dbReference>
<organism evidence="5 6">
    <name type="scientific">Cudoniella acicularis</name>
    <dbReference type="NCBI Taxonomy" id="354080"/>
    <lineage>
        <taxon>Eukaryota</taxon>
        <taxon>Fungi</taxon>
        <taxon>Dikarya</taxon>
        <taxon>Ascomycota</taxon>
        <taxon>Pezizomycotina</taxon>
        <taxon>Leotiomycetes</taxon>
        <taxon>Helotiales</taxon>
        <taxon>Tricladiaceae</taxon>
        <taxon>Cudoniella</taxon>
    </lineage>
</organism>
<reference evidence="5 6" key="1">
    <citation type="submission" date="2020-03" db="EMBL/GenBank/DDBJ databases">
        <title>Draft Genome Sequence of Cudoniella acicularis.</title>
        <authorList>
            <person name="Buettner E."/>
            <person name="Kellner H."/>
        </authorList>
    </citation>
    <scope>NUCLEOTIDE SEQUENCE [LARGE SCALE GENOMIC DNA]</scope>
    <source>
        <strain evidence="5 6">DSM 108380</strain>
    </source>
</reference>
<feature type="domain" description="RING-type" evidence="4">
    <location>
        <begin position="199"/>
        <end position="245"/>
    </location>
</feature>
<dbReference type="Gene3D" id="3.30.420.40">
    <property type="match status" value="2"/>
</dbReference>
<evidence type="ECO:0000256" key="3">
    <source>
        <dbReference type="SAM" id="MobiDB-lite"/>
    </source>
</evidence>
<sequence>MCRLYFNIFGWCGHTGDPHFRPCRDEYRCYRNRQEPDHVRIRGIEGFCPTCWSNPDDSKYHLRIPAIRWEDEPDETHLPVPNEDERKRYQRIMDRFHKTLSGTYPLKEDEFGGLTNIEDFALVKKEYGMMLKVFFWRTETIGPFYTEKERWVIGQMRSVVEGNIINKHESQHPDMIKDYESRLFEQIPVSSLPPDQKACSICTEHFTDSGEGGTEKPCKAPCGHIFGINCAKHWAEEKSNSTCPLYIKAGTASSEKLTSVFASLAGGSYDRFRRLSYIGEEARKRSEITRSRPIQNGLVQNLDDMESLWTHTFSNELKSTQKTTTSSPWTRPKHQEQNEKNGLVVESGEGLTTTSPISERWSMKHTVLQVKIAGEDIDQNPSTLLWQQGIFFKLPTEMNTVRDIKEKLCYVAPKNEHKNFFRNDQYEFPDKRKITVCEEAFQAPEILFQPAKFG</sequence>
<dbReference type="EMBL" id="JAAMPI010001831">
    <property type="protein sequence ID" value="KAF4622781.1"/>
    <property type="molecule type" value="Genomic_DNA"/>
</dbReference>
<dbReference type="Pfam" id="PF13639">
    <property type="entry name" value="zf-RING_2"/>
    <property type="match status" value="1"/>
</dbReference>
<dbReference type="InterPro" id="IPR001841">
    <property type="entry name" value="Znf_RING"/>
</dbReference>
<evidence type="ECO:0000256" key="1">
    <source>
        <dbReference type="PROSITE-ProRule" id="PRU00175"/>
    </source>
</evidence>
<evidence type="ECO:0000313" key="6">
    <source>
        <dbReference type="Proteomes" id="UP000566819"/>
    </source>
</evidence>
<dbReference type="OrthoDB" id="10328513at2759"/>
<dbReference type="InterPro" id="IPR013083">
    <property type="entry name" value="Znf_RING/FYVE/PHD"/>
</dbReference>
<dbReference type="PROSITE" id="PS50089">
    <property type="entry name" value="ZF_RING_2"/>
    <property type="match status" value="1"/>
</dbReference>
<evidence type="ECO:0000256" key="2">
    <source>
        <dbReference type="RuleBase" id="RU000487"/>
    </source>
</evidence>
<feature type="compositionally biased region" description="Polar residues" evidence="3">
    <location>
        <begin position="319"/>
        <end position="329"/>
    </location>
</feature>
<dbReference type="SUPFAM" id="SSF53067">
    <property type="entry name" value="Actin-like ATPase domain"/>
    <property type="match status" value="2"/>
</dbReference>
<dbReference type="AlphaFoldDB" id="A0A8H4VU37"/>
<name>A0A8H4VU37_9HELO</name>
<comment type="caution">
    <text evidence="5">The sequence shown here is derived from an EMBL/GenBank/DDBJ whole genome shotgun (WGS) entry which is preliminary data.</text>
</comment>
<dbReference type="InterPro" id="IPR004000">
    <property type="entry name" value="Actin"/>
</dbReference>
<dbReference type="Gene3D" id="3.90.640.10">
    <property type="entry name" value="Actin, Chain A, domain 4"/>
    <property type="match status" value="1"/>
</dbReference>
<evidence type="ECO:0000259" key="4">
    <source>
        <dbReference type="PROSITE" id="PS50089"/>
    </source>
</evidence>
<dbReference type="SMART" id="SM00268">
    <property type="entry name" value="ACTIN"/>
    <property type="match status" value="1"/>
</dbReference>
<keyword evidence="6" id="KW-1185">Reference proteome</keyword>
<accession>A0A8H4VU37</accession>
<dbReference type="GO" id="GO:0008270">
    <property type="term" value="F:zinc ion binding"/>
    <property type="evidence" value="ECO:0007669"/>
    <property type="project" value="UniProtKB-KW"/>
</dbReference>
<dbReference type="SUPFAM" id="SSF57850">
    <property type="entry name" value="RING/U-box"/>
    <property type="match status" value="1"/>
</dbReference>
<comment type="similarity">
    <text evidence="2">Belongs to the actin family.</text>
</comment>
<dbReference type="Proteomes" id="UP000566819">
    <property type="component" value="Unassembled WGS sequence"/>
</dbReference>
<evidence type="ECO:0000313" key="5">
    <source>
        <dbReference type="EMBL" id="KAF4622781.1"/>
    </source>
</evidence>
<keyword evidence="1" id="KW-0479">Metal-binding</keyword>